<evidence type="ECO:0000313" key="2">
    <source>
        <dbReference type="EMBL" id="KAK7545637.1"/>
    </source>
</evidence>
<feature type="region of interest" description="Disordered" evidence="1">
    <location>
        <begin position="1026"/>
        <end position="1072"/>
    </location>
</feature>
<feature type="compositionally biased region" description="Low complexity" evidence="1">
    <location>
        <begin position="778"/>
        <end position="794"/>
    </location>
</feature>
<dbReference type="Proteomes" id="UP001365128">
    <property type="component" value="Unassembled WGS sequence"/>
</dbReference>
<sequence>MQEKAVSEPVSLSPVDRAQLQQEKRKAMDTFLHGIKSQFGNLSVVEESRRSSHVGSSPIVTFAPDCTSRSITPTVNNPSNGPLSDAVQKSFPLSYPSKSIPKQDPIEEEQLHDSLQSKTEDLHGTTSPVEPELPSKSPDSVDMDRFHEIQERNKHLDLLPCASDPHPTLLRHINVTPRTSPTHTRNSNHSALYGPLRRINLTPLRTPPQRDDLYPCRSLNRLTPRRTPPQPLHPFDRLRFTPRRSPLQQHPLHAFGGLNLSPVSSPLRRFPRTRFDSLPTRDDDAGSSNATSPQKNGSRRRRRPRPPSPYPSSHLHQRRRIRREEGDEEANTLIEEDEGEGDAGQTARAVARVLGYATDDGRLSRSFASRLRGGGRTRKVMRKLKSLFRRNRPRPLPTIEIPGDGQRIIFRDLRHRARSFRGQMADFVAQVGRRSDLNDEMPRPVNPPSTSPTPVSHLPHGVQSAPRPQGLVPTPWASPSLPSQASLGASLLSSRQASPHPRLQSHDNASTMGLAGSSVGDRQDSYQQYRNTCADQSGMPPQREPERRQGSNHRPQPAGEGEERPRTGSSNSSLRSQFQRWRRLNPRVDEDSFGPFLHQNLSNLFPQRSRSSERDAEGGQGGNQGEGALHPTENTRERRPHSRQRSTRRSLNIFVEGPLNIFVAQRHNIERPRAVPGDPEPNSQGGTAGGQVGTAPDPQGGTAGGHLGTEPNSQDDIAVEQVGTTVDGAVDTTGGPNGIQNAVTNGYGPNLEDVTAVWPVVPFVNGVNGVNGHGGGSPNNSPRSSLTPSSSTFPVRSAVNDRRVRFALSVSSINTDEVGGDGQNATQPTSSWSPSSSTSTEMEQERGPLHVVNGDDQDVNNGNGTLRVVNPDPLPVTNGVDPHESPDSSDRENGNSNGGAGPSAFSLLDGAFDDEFTSPVNASVGSPIVELDCAADEAVASPAESVIDDPDDTSISTSVAARSVSEDGQQTDSPPPSHHDIDANPNFEAHQGNVDATSADASARPHRPSDSSIQSYLRVVNWQCQQEDRNRQKKVKPSSVVARGSVRPDGQVIPSISVIPPSSSSDDATTAQSPDLHLLRPKALHFHRSARYGLRPCTQCQVSHVPGPGGVDLRSFRPCKRCRQLIIKGDKPYPWKGHYLRQKSSKKCLHNARSNASAEMADEESESFWCCCIRIRFKIKPDRRGRLRGGGVASGSGSFASDGDYYTAPEGDSDTDESCETLQDDSRSHSDSLVEEYDPPPPLPWYRGGRGSSIASLMTLKSRKKLEKRANTLKQVDRSRTSTLRDVNPDSGVDTDSSASWEDVETIGDVEGLESAPAGVQTPGRTSGMALPTTPFSYQGGEEVLSVRDSFRRLCRRRAFWRAKDGENVVQGGTDDRNLSQRAGVCVPCELDGARELCDGATRCGRCGIYGYECYPWQPQPEPEPEPQSFFDFDSDSEGDKPKRGGKRKVKSTLRRLRRHLSCGLA</sequence>
<comment type="caution">
    <text evidence="2">The sequence shown here is derived from an EMBL/GenBank/DDBJ whole genome shotgun (WGS) entry which is preliminary data.</text>
</comment>
<name>A0ABR1ME59_9PEZI</name>
<feature type="region of interest" description="Disordered" evidence="1">
    <location>
        <begin position="1421"/>
        <end position="1452"/>
    </location>
</feature>
<feature type="compositionally biased region" description="Basic and acidic residues" evidence="1">
    <location>
        <begin position="433"/>
        <end position="442"/>
    </location>
</feature>
<feature type="compositionally biased region" description="Basic residues" evidence="1">
    <location>
        <begin position="638"/>
        <end position="648"/>
    </location>
</feature>
<proteinExistence type="predicted"/>
<dbReference type="EMBL" id="JBBPDW010000017">
    <property type="protein sequence ID" value="KAK7545637.1"/>
    <property type="molecule type" value="Genomic_DNA"/>
</dbReference>
<feature type="compositionally biased region" description="Acidic residues" evidence="1">
    <location>
        <begin position="326"/>
        <end position="341"/>
    </location>
</feature>
<feature type="compositionally biased region" description="Low complexity" evidence="1">
    <location>
        <begin position="1052"/>
        <end position="1072"/>
    </location>
</feature>
<feature type="compositionally biased region" description="Polar residues" evidence="1">
    <location>
        <begin position="286"/>
        <end position="296"/>
    </location>
</feature>
<feature type="compositionally biased region" description="Low complexity" evidence="1">
    <location>
        <begin position="1195"/>
        <end position="1204"/>
    </location>
</feature>
<feature type="region of interest" description="Disordered" evidence="1">
    <location>
        <begin position="201"/>
        <end position="346"/>
    </location>
</feature>
<organism evidence="2 3">
    <name type="scientific">Phyllosticta citricarpa</name>
    <dbReference type="NCBI Taxonomy" id="55181"/>
    <lineage>
        <taxon>Eukaryota</taxon>
        <taxon>Fungi</taxon>
        <taxon>Dikarya</taxon>
        <taxon>Ascomycota</taxon>
        <taxon>Pezizomycotina</taxon>
        <taxon>Dothideomycetes</taxon>
        <taxon>Dothideomycetes incertae sedis</taxon>
        <taxon>Botryosphaeriales</taxon>
        <taxon>Phyllostictaceae</taxon>
        <taxon>Phyllosticta</taxon>
    </lineage>
</organism>
<evidence type="ECO:0000313" key="3">
    <source>
        <dbReference type="Proteomes" id="UP001365128"/>
    </source>
</evidence>
<feature type="compositionally biased region" description="Basic and acidic residues" evidence="1">
    <location>
        <begin position="881"/>
        <end position="893"/>
    </location>
</feature>
<feature type="compositionally biased region" description="Basic and acidic residues" evidence="1">
    <location>
        <begin position="273"/>
        <end position="284"/>
    </location>
</feature>
<protein>
    <submittedName>
        <fullName evidence="2">Uncharacterized protein</fullName>
    </submittedName>
</protein>
<feature type="compositionally biased region" description="Low complexity" evidence="1">
    <location>
        <begin position="477"/>
        <end position="498"/>
    </location>
</feature>
<feature type="compositionally biased region" description="Acidic residues" evidence="1">
    <location>
        <begin position="1211"/>
        <end position="1223"/>
    </location>
</feature>
<gene>
    <name evidence="2" type="ORF">IWX46DRAFT_601432</name>
</gene>
<feature type="compositionally biased region" description="Polar residues" evidence="1">
    <location>
        <begin position="525"/>
        <end position="535"/>
    </location>
</feature>
<accession>A0ABR1ME59</accession>
<feature type="compositionally biased region" description="Polar residues" evidence="1">
    <location>
        <begin position="567"/>
        <end position="579"/>
    </location>
</feature>
<feature type="region of interest" description="Disordered" evidence="1">
    <location>
        <begin position="940"/>
        <end position="991"/>
    </location>
</feature>
<feature type="region of interest" description="Disordered" evidence="1">
    <location>
        <begin position="1184"/>
        <end position="1250"/>
    </location>
</feature>
<feature type="compositionally biased region" description="Low complexity" evidence="1">
    <location>
        <begin position="828"/>
        <end position="840"/>
    </location>
</feature>
<feature type="region of interest" description="Disordered" evidence="1">
    <location>
        <begin position="69"/>
        <end position="101"/>
    </location>
</feature>
<feature type="region of interest" description="Disordered" evidence="1">
    <location>
        <begin position="592"/>
        <end position="651"/>
    </location>
</feature>
<keyword evidence="3" id="KW-1185">Reference proteome</keyword>
<feature type="region of interest" description="Disordered" evidence="1">
    <location>
        <begin position="1269"/>
        <end position="1300"/>
    </location>
</feature>
<feature type="compositionally biased region" description="Polar residues" evidence="1">
    <location>
        <begin position="69"/>
        <end position="82"/>
    </location>
</feature>
<feature type="compositionally biased region" description="Polar residues" evidence="1">
    <location>
        <begin position="599"/>
        <end position="609"/>
    </location>
</feature>
<feature type="region of interest" description="Disordered" evidence="1">
    <location>
        <begin position="814"/>
        <end position="906"/>
    </location>
</feature>
<feature type="region of interest" description="Disordered" evidence="1">
    <location>
        <begin position="433"/>
        <end position="579"/>
    </location>
</feature>
<evidence type="ECO:0000256" key="1">
    <source>
        <dbReference type="SAM" id="MobiDB-lite"/>
    </source>
</evidence>
<feature type="region of interest" description="Disordered" evidence="1">
    <location>
        <begin position="114"/>
        <end position="141"/>
    </location>
</feature>
<feature type="compositionally biased region" description="Low complexity" evidence="1">
    <location>
        <begin position="851"/>
        <end position="864"/>
    </location>
</feature>
<feature type="region of interest" description="Disordered" evidence="1">
    <location>
        <begin position="672"/>
        <end position="713"/>
    </location>
</feature>
<feature type="region of interest" description="Disordered" evidence="1">
    <location>
        <begin position="769"/>
        <end position="796"/>
    </location>
</feature>
<reference evidence="2 3" key="1">
    <citation type="submission" date="2024-04" db="EMBL/GenBank/DDBJ databases">
        <title>Phyllosticta paracitricarpa is synonymous to the EU quarantine fungus P. citricarpa based on phylogenomic analyses.</title>
        <authorList>
            <consortium name="Lawrence Berkeley National Laboratory"/>
            <person name="Van Ingen-Buijs V.A."/>
            <person name="Van Westerhoven A.C."/>
            <person name="Haridas S."/>
            <person name="Skiadas P."/>
            <person name="Martin F."/>
            <person name="Groenewald J.Z."/>
            <person name="Crous P.W."/>
            <person name="Seidl M.F."/>
        </authorList>
    </citation>
    <scope>NUCLEOTIDE SEQUENCE [LARGE SCALE GENOMIC DNA]</scope>
    <source>
        <strain evidence="2 3">CBS 122670</strain>
    </source>
</reference>